<organism evidence="9">
    <name type="scientific">uncultured Dysgonomonas sp</name>
    <dbReference type="NCBI Taxonomy" id="206096"/>
    <lineage>
        <taxon>Bacteria</taxon>
        <taxon>Pseudomonadati</taxon>
        <taxon>Bacteroidota</taxon>
        <taxon>Bacteroidia</taxon>
        <taxon>Bacteroidales</taxon>
        <taxon>Dysgonomonadaceae</taxon>
        <taxon>Dysgonomonas</taxon>
        <taxon>environmental samples</taxon>
    </lineage>
</organism>
<evidence type="ECO:0000256" key="7">
    <source>
        <dbReference type="SAM" id="Phobius"/>
    </source>
</evidence>
<protein>
    <recommendedName>
        <fullName evidence="8">MotA/TolQ/ExbB proton channel domain-containing protein</fullName>
    </recommendedName>
</protein>
<evidence type="ECO:0000256" key="2">
    <source>
        <dbReference type="ARBA" id="ARBA00022475"/>
    </source>
</evidence>
<gene>
    <name evidence="9" type="ORF">KL86DYS1_11765</name>
</gene>
<evidence type="ECO:0000256" key="3">
    <source>
        <dbReference type="ARBA" id="ARBA00022692"/>
    </source>
</evidence>
<feature type="transmembrane region" description="Helical" evidence="7">
    <location>
        <begin position="141"/>
        <end position="164"/>
    </location>
</feature>
<proteinExistence type="inferred from homology"/>
<evidence type="ECO:0000256" key="6">
    <source>
        <dbReference type="RuleBase" id="RU004057"/>
    </source>
</evidence>
<keyword evidence="6" id="KW-0653">Protein transport</keyword>
<keyword evidence="5 7" id="KW-0472">Membrane</keyword>
<evidence type="ECO:0000259" key="8">
    <source>
        <dbReference type="Pfam" id="PF01618"/>
    </source>
</evidence>
<name>A0A212JBS3_9BACT</name>
<evidence type="ECO:0000256" key="4">
    <source>
        <dbReference type="ARBA" id="ARBA00022989"/>
    </source>
</evidence>
<sequence>MQQISFMNLFVLLQAATPVVEMAEQTAQVAPEESYLSLVMKGGWILLPIFLLSLLAIYVIINKWLVVNRLGKKDSVWLSRVVELIHEGKVDKALKFCVERPYASAKVIAAGLKDFERDDKEIQESMEVEARQQISILESQMNWLGITASIAPMLGFLGTIFGVIKIFYDIAKTNDLAIDTISTGLYQKMICSGAGLLVGIIAYAGYYVLNGRIDKVVVNIDKESNEVLKAIRAYKRGNIEA</sequence>
<keyword evidence="3 7" id="KW-0812">Transmembrane</keyword>
<comment type="subcellular location">
    <subcellularLocation>
        <location evidence="1">Cell membrane</location>
        <topology evidence="1">Multi-pass membrane protein</topology>
    </subcellularLocation>
    <subcellularLocation>
        <location evidence="6">Membrane</location>
        <topology evidence="6">Multi-pass membrane protein</topology>
    </subcellularLocation>
</comment>
<dbReference type="AlphaFoldDB" id="A0A212JBS3"/>
<keyword evidence="2" id="KW-1003">Cell membrane</keyword>
<dbReference type="InterPro" id="IPR050790">
    <property type="entry name" value="ExbB/TolQ_transport"/>
</dbReference>
<dbReference type="GO" id="GO:0017038">
    <property type="term" value="P:protein import"/>
    <property type="evidence" value="ECO:0007669"/>
    <property type="project" value="TreeGrafter"/>
</dbReference>
<evidence type="ECO:0000256" key="1">
    <source>
        <dbReference type="ARBA" id="ARBA00004651"/>
    </source>
</evidence>
<feature type="transmembrane region" description="Helical" evidence="7">
    <location>
        <begin position="38"/>
        <end position="61"/>
    </location>
</feature>
<feature type="domain" description="MotA/TolQ/ExbB proton channel" evidence="8">
    <location>
        <begin position="105"/>
        <end position="221"/>
    </location>
</feature>
<keyword evidence="4 7" id="KW-1133">Transmembrane helix</keyword>
<evidence type="ECO:0000313" key="9">
    <source>
        <dbReference type="EMBL" id="SBV96880.1"/>
    </source>
</evidence>
<dbReference type="PANTHER" id="PTHR30625:SF17">
    <property type="entry name" value="TOLQ-RELATED"/>
    <property type="match status" value="1"/>
</dbReference>
<dbReference type="InterPro" id="IPR002898">
    <property type="entry name" value="MotA_ExbB_proton_chnl"/>
</dbReference>
<feature type="transmembrane region" description="Helical" evidence="7">
    <location>
        <begin position="184"/>
        <end position="209"/>
    </location>
</feature>
<dbReference type="PANTHER" id="PTHR30625">
    <property type="entry name" value="PROTEIN TOLQ"/>
    <property type="match status" value="1"/>
</dbReference>
<dbReference type="GO" id="GO:0005886">
    <property type="term" value="C:plasma membrane"/>
    <property type="evidence" value="ECO:0007669"/>
    <property type="project" value="UniProtKB-SubCell"/>
</dbReference>
<evidence type="ECO:0000256" key="5">
    <source>
        <dbReference type="ARBA" id="ARBA00023136"/>
    </source>
</evidence>
<reference evidence="9" key="1">
    <citation type="submission" date="2016-04" db="EMBL/GenBank/DDBJ databases">
        <authorList>
            <person name="Evans L.H."/>
            <person name="Alamgir A."/>
            <person name="Owens N."/>
            <person name="Weber N.D."/>
            <person name="Virtaneva K."/>
            <person name="Barbian K."/>
            <person name="Babar A."/>
            <person name="Rosenke K."/>
        </authorList>
    </citation>
    <scope>NUCLEOTIDE SEQUENCE</scope>
    <source>
        <strain evidence="9">86-1</strain>
    </source>
</reference>
<keyword evidence="6" id="KW-0813">Transport</keyword>
<dbReference type="EMBL" id="FLUM01000001">
    <property type="protein sequence ID" value="SBV96880.1"/>
    <property type="molecule type" value="Genomic_DNA"/>
</dbReference>
<comment type="similarity">
    <text evidence="6">Belongs to the exbB/tolQ family.</text>
</comment>
<accession>A0A212JBS3</accession>
<dbReference type="Pfam" id="PF01618">
    <property type="entry name" value="MotA_ExbB"/>
    <property type="match status" value="1"/>
</dbReference>